<dbReference type="Pfam" id="PF00450">
    <property type="entry name" value="Peptidase_S10"/>
    <property type="match status" value="1"/>
</dbReference>
<keyword evidence="2" id="KW-0732">Signal</keyword>
<dbReference type="AlphaFoldDB" id="A0A2P2M3H5"/>
<dbReference type="GO" id="GO:0004185">
    <property type="term" value="F:serine-type carboxypeptidase activity"/>
    <property type="evidence" value="ECO:0007669"/>
    <property type="project" value="InterPro"/>
</dbReference>
<comment type="similarity">
    <text evidence="1">Belongs to the peptidase S10 family.</text>
</comment>
<dbReference type="PANTHER" id="PTHR11802:SF29">
    <property type="entry name" value="SERINE CARBOXYPEPTIDASE-LIKE 19"/>
    <property type="match status" value="1"/>
</dbReference>
<dbReference type="PANTHER" id="PTHR11802">
    <property type="entry name" value="SERINE PROTEASE FAMILY S10 SERINE CARBOXYPEPTIDASE"/>
    <property type="match status" value="1"/>
</dbReference>
<organism evidence="3">
    <name type="scientific">Rhizophora mucronata</name>
    <name type="common">Asiatic mangrove</name>
    <dbReference type="NCBI Taxonomy" id="61149"/>
    <lineage>
        <taxon>Eukaryota</taxon>
        <taxon>Viridiplantae</taxon>
        <taxon>Streptophyta</taxon>
        <taxon>Embryophyta</taxon>
        <taxon>Tracheophyta</taxon>
        <taxon>Spermatophyta</taxon>
        <taxon>Magnoliopsida</taxon>
        <taxon>eudicotyledons</taxon>
        <taxon>Gunneridae</taxon>
        <taxon>Pentapetalae</taxon>
        <taxon>rosids</taxon>
        <taxon>fabids</taxon>
        <taxon>Malpighiales</taxon>
        <taxon>Rhizophoraceae</taxon>
        <taxon>Rhizophora</taxon>
    </lineage>
</organism>
<name>A0A2P2M3H5_RHIMU</name>
<reference evidence="3" key="1">
    <citation type="submission" date="2018-02" db="EMBL/GenBank/DDBJ databases">
        <title>Rhizophora mucronata_Transcriptome.</title>
        <authorList>
            <person name="Meera S.P."/>
            <person name="Sreeshan A."/>
            <person name="Augustine A."/>
        </authorList>
    </citation>
    <scope>NUCLEOTIDE SEQUENCE</scope>
    <source>
        <tissue evidence="3">Leaf</tissue>
    </source>
</reference>
<dbReference type="GO" id="GO:0016747">
    <property type="term" value="F:acyltransferase activity, transferring groups other than amino-acyl groups"/>
    <property type="evidence" value="ECO:0007669"/>
    <property type="project" value="TreeGrafter"/>
</dbReference>
<dbReference type="Gene3D" id="3.40.50.1820">
    <property type="entry name" value="alpha/beta hydrolase"/>
    <property type="match status" value="1"/>
</dbReference>
<dbReference type="GO" id="GO:0019748">
    <property type="term" value="P:secondary metabolic process"/>
    <property type="evidence" value="ECO:0007669"/>
    <property type="project" value="TreeGrafter"/>
</dbReference>
<keyword evidence="3" id="KW-0121">Carboxypeptidase</keyword>
<keyword evidence="3" id="KW-0645">Protease</keyword>
<keyword evidence="3" id="KW-0378">Hydrolase</keyword>
<feature type="signal peptide" evidence="2">
    <location>
        <begin position="1"/>
        <end position="27"/>
    </location>
</feature>
<dbReference type="InterPro" id="IPR001563">
    <property type="entry name" value="Peptidase_S10"/>
</dbReference>
<dbReference type="EMBL" id="GGEC01044292">
    <property type="protein sequence ID" value="MBX24776.1"/>
    <property type="molecule type" value="Transcribed_RNA"/>
</dbReference>
<dbReference type="InterPro" id="IPR029058">
    <property type="entry name" value="AB_hydrolase_fold"/>
</dbReference>
<evidence type="ECO:0000313" key="3">
    <source>
        <dbReference type="EMBL" id="MBX24776.1"/>
    </source>
</evidence>
<sequence length="127" mass="14286">MATTASLPSKRFVLLLHLLLQFWSLFAESPSLVEFLPGFQGPLPFHFETGYVGVGESGDVQLFYYFIKSEKNPREDPLLLWLTGGPGCSAFSGLVFEIGKISNQLLCRKFNPLTSHLSREALRLIRH</sequence>
<proteinExistence type="inferred from homology"/>
<evidence type="ECO:0000256" key="2">
    <source>
        <dbReference type="SAM" id="SignalP"/>
    </source>
</evidence>
<feature type="chain" id="PRO_5015196560" evidence="2">
    <location>
        <begin position="28"/>
        <end position="127"/>
    </location>
</feature>
<dbReference type="SUPFAM" id="SSF53474">
    <property type="entry name" value="alpha/beta-Hydrolases"/>
    <property type="match status" value="1"/>
</dbReference>
<evidence type="ECO:0000256" key="1">
    <source>
        <dbReference type="ARBA" id="ARBA00009431"/>
    </source>
</evidence>
<protein>
    <submittedName>
        <fullName evidence="3">Serine carboxypeptidase-like 3 isoform X2</fullName>
    </submittedName>
</protein>
<dbReference type="GO" id="GO:0006508">
    <property type="term" value="P:proteolysis"/>
    <property type="evidence" value="ECO:0007669"/>
    <property type="project" value="InterPro"/>
</dbReference>
<accession>A0A2P2M3H5</accession>